<sequence>MPLFIVIALSLFAGFAVPLQAGSNARLGIVLGHPFWATVISLLVSGLAIALVMLIVKVPRPNLSALISGPWWIWLGGLAGVFYITVALITVPRLGALNFIMAVVVGQLIISLVIDYFGLLGLPKNSPSLQKILGVSVVLAGFVIASRG</sequence>
<evidence type="ECO:0000313" key="3">
    <source>
        <dbReference type="Proteomes" id="UP000183613"/>
    </source>
</evidence>
<protein>
    <submittedName>
        <fullName evidence="2">Transporter family-2 protein</fullName>
    </submittedName>
</protein>
<feature type="transmembrane region" description="Helical" evidence="1">
    <location>
        <begin position="97"/>
        <end position="117"/>
    </location>
</feature>
<keyword evidence="1" id="KW-0812">Transmembrane</keyword>
<evidence type="ECO:0000313" key="2">
    <source>
        <dbReference type="EMBL" id="SEF09706.1"/>
    </source>
</evidence>
<keyword evidence="1" id="KW-0472">Membrane</keyword>
<dbReference type="PATRIC" id="fig|882211.3.peg.2257"/>
<comment type="caution">
    <text evidence="2">The sequence shown here is derived from an EMBL/GenBank/DDBJ whole genome shotgun (WGS) entry which is preliminary data.</text>
</comment>
<accession>A0A0J6GF95</accession>
<dbReference type="EMBL" id="FNUD01000002">
    <property type="protein sequence ID" value="SEF09706.1"/>
    <property type="molecule type" value="Genomic_DNA"/>
</dbReference>
<organism evidence="2 3">
    <name type="scientific">Pseudomonas deceptionensis</name>
    <dbReference type="NCBI Taxonomy" id="882211"/>
    <lineage>
        <taxon>Bacteria</taxon>
        <taxon>Pseudomonadati</taxon>
        <taxon>Pseudomonadota</taxon>
        <taxon>Gammaproteobacteria</taxon>
        <taxon>Pseudomonadales</taxon>
        <taxon>Pseudomonadaceae</taxon>
        <taxon>Pseudomonas</taxon>
    </lineage>
</organism>
<keyword evidence="1" id="KW-1133">Transmembrane helix</keyword>
<dbReference type="OrthoDB" id="7864805at2"/>
<dbReference type="InterPro" id="IPR006750">
    <property type="entry name" value="YdcZ"/>
</dbReference>
<dbReference type="GO" id="GO:0005886">
    <property type="term" value="C:plasma membrane"/>
    <property type="evidence" value="ECO:0007669"/>
    <property type="project" value="TreeGrafter"/>
</dbReference>
<keyword evidence="3" id="KW-1185">Reference proteome</keyword>
<dbReference type="PANTHER" id="PTHR34821">
    <property type="entry name" value="INNER MEMBRANE PROTEIN YDCZ"/>
    <property type="match status" value="1"/>
</dbReference>
<feature type="transmembrane region" description="Helical" evidence="1">
    <location>
        <begin position="129"/>
        <end position="146"/>
    </location>
</feature>
<evidence type="ECO:0000256" key="1">
    <source>
        <dbReference type="SAM" id="Phobius"/>
    </source>
</evidence>
<reference evidence="2" key="1">
    <citation type="submission" date="2016-10" db="EMBL/GenBank/DDBJ databases">
        <authorList>
            <person name="Varghese N."/>
            <person name="Submissions S."/>
        </authorList>
    </citation>
    <scope>NUCLEOTIDE SEQUENCE [LARGE SCALE GENOMIC DNA]</scope>
    <source>
        <strain evidence="2">LMG 25555</strain>
    </source>
</reference>
<dbReference type="AlphaFoldDB" id="A0A0J6GF95"/>
<feature type="transmembrane region" description="Helical" evidence="1">
    <location>
        <begin position="71"/>
        <end position="91"/>
    </location>
</feature>
<feature type="transmembrane region" description="Helical" evidence="1">
    <location>
        <begin position="35"/>
        <end position="59"/>
    </location>
</feature>
<dbReference type="PANTHER" id="PTHR34821:SF2">
    <property type="entry name" value="INNER MEMBRANE PROTEIN YDCZ"/>
    <property type="match status" value="1"/>
</dbReference>
<name>A0A0J6GF95_PSEDM</name>
<dbReference type="Proteomes" id="UP000183613">
    <property type="component" value="Unassembled WGS sequence"/>
</dbReference>
<gene>
    <name evidence="2" type="ORF">SAMN04489800_4656</name>
</gene>
<dbReference type="Pfam" id="PF04657">
    <property type="entry name" value="DMT_YdcZ"/>
    <property type="match status" value="1"/>
</dbReference>
<dbReference type="RefSeq" id="WP_048360009.1">
    <property type="nucleotide sequence ID" value="NZ_FNUD01000002.1"/>
</dbReference>
<proteinExistence type="predicted"/>